<comment type="caution">
    <text evidence="2">The sequence shown here is derived from an EMBL/GenBank/DDBJ whole genome shotgun (WGS) entry which is preliminary data.</text>
</comment>
<dbReference type="AlphaFoldDB" id="A0A4Y2VNS2"/>
<sequence length="52" mass="5912">MPNLTGNLSNEETIRTRHIMTGDFLVYTRIGKPTEGQPIDGFNPKFDTDPQF</sequence>
<organism evidence="2 3">
    <name type="scientific">Araneus ventricosus</name>
    <name type="common">Orbweaver spider</name>
    <name type="synonym">Epeira ventricosa</name>
    <dbReference type="NCBI Taxonomy" id="182803"/>
    <lineage>
        <taxon>Eukaryota</taxon>
        <taxon>Metazoa</taxon>
        <taxon>Ecdysozoa</taxon>
        <taxon>Arthropoda</taxon>
        <taxon>Chelicerata</taxon>
        <taxon>Arachnida</taxon>
        <taxon>Araneae</taxon>
        <taxon>Araneomorphae</taxon>
        <taxon>Entelegynae</taxon>
        <taxon>Araneoidea</taxon>
        <taxon>Araneidae</taxon>
        <taxon>Araneus</taxon>
    </lineage>
</organism>
<keyword evidence="3" id="KW-1185">Reference proteome</keyword>
<evidence type="ECO:0000313" key="2">
    <source>
        <dbReference type="EMBL" id="GBO25866.1"/>
    </source>
</evidence>
<evidence type="ECO:0000256" key="1">
    <source>
        <dbReference type="SAM" id="MobiDB-lite"/>
    </source>
</evidence>
<name>A0A4Y2VNS2_ARAVE</name>
<feature type="region of interest" description="Disordered" evidence="1">
    <location>
        <begin position="33"/>
        <end position="52"/>
    </location>
</feature>
<dbReference type="Proteomes" id="UP000499080">
    <property type="component" value="Unassembled WGS sequence"/>
</dbReference>
<protein>
    <submittedName>
        <fullName evidence="2">Uncharacterized protein</fullName>
    </submittedName>
</protein>
<feature type="non-terminal residue" evidence="2">
    <location>
        <position position="52"/>
    </location>
</feature>
<evidence type="ECO:0000313" key="3">
    <source>
        <dbReference type="Proteomes" id="UP000499080"/>
    </source>
</evidence>
<proteinExistence type="predicted"/>
<reference evidence="2 3" key="1">
    <citation type="journal article" date="2019" name="Sci. Rep.">
        <title>Orb-weaving spider Araneus ventricosus genome elucidates the spidroin gene catalogue.</title>
        <authorList>
            <person name="Kono N."/>
            <person name="Nakamura H."/>
            <person name="Ohtoshi R."/>
            <person name="Moran D.A.P."/>
            <person name="Shinohara A."/>
            <person name="Yoshida Y."/>
            <person name="Fujiwara M."/>
            <person name="Mori M."/>
            <person name="Tomita M."/>
            <person name="Arakawa K."/>
        </authorList>
    </citation>
    <scope>NUCLEOTIDE SEQUENCE [LARGE SCALE GENOMIC DNA]</scope>
</reference>
<accession>A0A4Y2VNS2</accession>
<dbReference type="EMBL" id="BGPR01048848">
    <property type="protein sequence ID" value="GBO25866.1"/>
    <property type="molecule type" value="Genomic_DNA"/>
</dbReference>
<gene>
    <name evidence="2" type="ORF">AVEN_43937_1</name>
</gene>